<keyword evidence="3" id="KW-1185">Reference proteome</keyword>
<dbReference type="Proteomes" id="UP001438707">
    <property type="component" value="Unassembled WGS sequence"/>
</dbReference>
<protein>
    <recommendedName>
        <fullName evidence="4">DUF1232 domain-containing protein</fullName>
    </recommendedName>
</protein>
<comment type="caution">
    <text evidence="2">The sequence shown here is derived from an EMBL/GenBank/DDBJ whole genome shotgun (WGS) entry which is preliminary data.</text>
</comment>
<proteinExistence type="predicted"/>
<feature type="region of interest" description="Disordered" evidence="1">
    <location>
        <begin position="1"/>
        <end position="61"/>
    </location>
</feature>
<gene>
    <name evidence="2" type="ORF">WJX74_010609</name>
</gene>
<organism evidence="2 3">
    <name type="scientific">Apatococcus lobatus</name>
    <dbReference type="NCBI Taxonomy" id="904363"/>
    <lineage>
        <taxon>Eukaryota</taxon>
        <taxon>Viridiplantae</taxon>
        <taxon>Chlorophyta</taxon>
        <taxon>core chlorophytes</taxon>
        <taxon>Trebouxiophyceae</taxon>
        <taxon>Chlorellales</taxon>
        <taxon>Chlorellaceae</taxon>
        <taxon>Apatococcus</taxon>
    </lineage>
</organism>
<feature type="compositionally biased region" description="Polar residues" evidence="1">
    <location>
        <begin position="35"/>
        <end position="56"/>
    </location>
</feature>
<name>A0AAW1QHM5_9CHLO</name>
<evidence type="ECO:0000313" key="2">
    <source>
        <dbReference type="EMBL" id="KAK9820939.1"/>
    </source>
</evidence>
<evidence type="ECO:0000256" key="1">
    <source>
        <dbReference type="SAM" id="MobiDB-lite"/>
    </source>
</evidence>
<accession>A0AAW1QHM5</accession>
<dbReference type="EMBL" id="JALJOS010000042">
    <property type="protein sequence ID" value="KAK9820939.1"/>
    <property type="molecule type" value="Genomic_DNA"/>
</dbReference>
<reference evidence="2 3" key="1">
    <citation type="journal article" date="2024" name="Nat. Commun.">
        <title>Phylogenomics reveals the evolutionary origins of lichenization in chlorophyte algae.</title>
        <authorList>
            <person name="Puginier C."/>
            <person name="Libourel C."/>
            <person name="Otte J."/>
            <person name="Skaloud P."/>
            <person name="Haon M."/>
            <person name="Grisel S."/>
            <person name="Petersen M."/>
            <person name="Berrin J.G."/>
            <person name="Delaux P.M."/>
            <person name="Dal Grande F."/>
            <person name="Keller J."/>
        </authorList>
    </citation>
    <scope>NUCLEOTIDE SEQUENCE [LARGE SCALE GENOMIC DNA]</scope>
    <source>
        <strain evidence="2 3">SAG 2145</strain>
    </source>
</reference>
<dbReference type="AlphaFoldDB" id="A0AAW1QHM5"/>
<evidence type="ECO:0008006" key="4">
    <source>
        <dbReference type="Google" id="ProtNLM"/>
    </source>
</evidence>
<sequence>MQPLSRPRSSACQQGLVHPCGSTASSRRLAPGHLSRQQAPSLLSTAAQPAAQSADTSFGAGASDRADDAFGELPQDLYSSTSSMVDQNGLYPGEQFYDPTISREASLEEYDQLRGRIQARTIRFGLGVTAYIALTGTAQASLCCLGGVAAGLVYFSLLREQVESLKPGQALPLRSAEAIRVQPFRAIALGLAAYSYAIRPRLVIPAALAAGIYSWNHSGLEPQLGWGDDIALIVGFLSFKAALLLQLWDDTKPRVKTLAELRAPKRPVIEFFELDDTPFDLSKRSGR</sequence>
<evidence type="ECO:0000313" key="3">
    <source>
        <dbReference type="Proteomes" id="UP001438707"/>
    </source>
</evidence>